<feature type="compositionally biased region" description="Basic and acidic residues" evidence="1">
    <location>
        <begin position="1"/>
        <end position="11"/>
    </location>
</feature>
<dbReference type="EMBL" id="LAZR01050875">
    <property type="protein sequence ID" value="KKK86370.1"/>
    <property type="molecule type" value="Genomic_DNA"/>
</dbReference>
<protein>
    <submittedName>
        <fullName evidence="2">Uncharacterized protein</fullName>
    </submittedName>
</protein>
<evidence type="ECO:0000313" key="2">
    <source>
        <dbReference type="EMBL" id="KKK86370.1"/>
    </source>
</evidence>
<feature type="region of interest" description="Disordered" evidence="1">
    <location>
        <begin position="1"/>
        <end position="25"/>
    </location>
</feature>
<feature type="region of interest" description="Disordered" evidence="1">
    <location>
        <begin position="101"/>
        <end position="125"/>
    </location>
</feature>
<gene>
    <name evidence="2" type="ORF">LCGC14_2763900</name>
</gene>
<accession>A0A0F8ZK46</accession>
<organism evidence="2">
    <name type="scientific">marine sediment metagenome</name>
    <dbReference type="NCBI Taxonomy" id="412755"/>
    <lineage>
        <taxon>unclassified sequences</taxon>
        <taxon>metagenomes</taxon>
        <taxon>ecological metagenomes</taxon>
    </lineage>
</organism>
<evidence type="ECO:0000256" key="1">
    <source>
        <dbReference type="SAM" id="MobiDB-lite"/>
    </source>
</evidence>
<comment type="caution">
    <text evidence="2">The sequence shown here is derived from an EMBL/GenBank/DDBJ whole genome shotgun (WGS) entry which is preliminary data.</text>
</comment>
<sequence length="125" mass="13861">MPEPTKGKPESALKTPWPDDTAKDWPKCPSCGHEGNFLRDAVEGEQAKIQQNARYVPQMMEMRYESGLLQKVLRIAVDVCIKCGTVFAMKATKLVIKPQILSGPAPQGRPQPVTPAQYRDALKGR</sequence>
<name>A0A0F8ZK46_9ZZZZ</name>
<dbReference type="AlphaFoldDB" id="A0A0F8ZK46"/>
<proteinExistence type="predicted"/>
<reference evidence="2" key="1">
    <citation type="journal article" date="2015" name="Nature">
        <title>Complex archaea that bridge the gap between prokaryotes and eukaryotes.</title>
        <authorList>
            <person name="Spang A."/>
            <person name="Saw J.H."/>
            <person name="Jorgensen S.L."/>
            <person name="Zaremba-Niedzwiedzka K."/>
            <person name="Martijn J."/>
            <person name="Lind A.E."/>
            <person name="van Eijk R."/>
            <person name="Schleper C."/>
            <person name="Guy L."/>
            <person name="Ettema T.J."/>
        </authorList>
    </citation>
    <scope>NUCLEOTIDE SEQUENCE</scope>
</reference>